<dbReference type="AlphaFoldDB" id="A0A2I1EKX6"/>
<dbReference type="VEuPathDB" id="FungiDB:RhiirA1_452044"/>
<dbReference type="VEuPathDB" id="FungiDB:FUN_017887"/>
<feature type="compositionally biased region" description="Low complexity" evidence="1">
    <location>
        <begin position="1"/>
        <end position="16"/>
    </location>
</feature>
<feature type="compositionally biased region" description="Low complexity" evidence="1">
    <location>
        <begin position="62"/>
        <end position="76"/>
    </location>
</feature>
<dbReference type="EMBL" id="LLXH01000116">
    <property type="protein sequence ID" value="PKC72714.1"/>
    <property type="molecule type" value="Genomic_DNA"/>
</dbReference>
<accession>A0A2I1EKX6</accession>
<name>A0A2I1EKX6_9GLOM</name>
<dbReference type="Proteomes" id="UP000232688">
    <property type="component" value="Unassembled WGS sequence"/>
</dbReference>
<sequence length="344" mass="39308">MTSSQQTNYTSSSTENSKVDQIEDEPSISVSPKTLKADAVPFTPKGKGRKKRVFYVDAVKQDSNSDSSRLSSPSLNMDKKKQKTVPILKTSTSSTSHKASKKQPATFAPKTISTVMTGYNPEIKENIREIIFTLQIIVSWKYSKERLKKHLYVAKVLRAKKSNGCKRVEGQKTIYHFFDTKKHEINDSDEEWEDWNSEVEDAMDDNDIISVDEYEGKENISFIIDITGNENVNFTSNKRRACNGLCSASISEYIERTPAKFGGSRHIEVIAKEIWPDKFKKGFSRKRINIKEKRILNRQIYAESTWFIDCESDSICAKECNRFVDKTCHNKICCIACLALRFDV</sequence>
<protein>
    <submittedName>
        <fullName evidence="2">Uncharacterized protein</fullName>
    </submittedName>
</protein>
<evidence type="ECO:0000313" key="3">
    <source>
        <dbReference type="Proteomes" id="UP000232688"/>
    </source>
</evidence>
<comment type="caution">
    <text evidence="2">The sequence shown here is derived from an EMBL/GenBank/DDBJ whole genome shotgun (WGS) entry which is preliminary data.</text>
</comment>
<evidence type="ECO:0000313" key="2">
    <source>
        <dbReference type="EMBL" id="PKC72714.1"/>
    </source>
</evidence>
<dbReference type="VEuPathDB" id="FungiDB:FUN_013263"/>
<feature type="region of interest" description="Disordered" evidence="1">
    <location>
        <begin position="1"/>
        <end position="105"/>
    </location>
</feature>
<gene>
    <name evidence="2" type="ORF">RhiirA1_452044</name>
</gene>
<proteinExistence type="predicted"/>
<reference evidence="2 3" key="2">
    <citation type="submission" date="2017-10" db="EMBL/GenBank/DDBJ databases">
        <title>Genome analyses suggest a sexual origin of heterokaryosis in a supposedly ancient asexual fungus.</title>
        <authorList>
            <person name="Corradi N."/>
            <person name="Sedzielewska K."/>
            <person name="Noel J."/>
            <person name="Charron P."/>
            <person name="Farinelli L."/>
            <person name="Marton T."/>
            <person name="Kruger M."/>
            <person name="Pelin A."/>
            <person name="Brachmann A."/>
            <person name="Corradi N."/>
        </authorList>
    </citation>
    <scope>NUCLEOTIDE SEQUENCE [LARGE SCALE GENOMIC DNA]</scope>
    <source>
        <strain evidence="2 3">A1</strain>
    </source>
</reference>
<organism evidence="2 3">
    <name type="scientific">Rhizophagus irregularis</name>
    <dbReference type="NCBI Taxonomy" id="588596"/>
    <lineage>
        <taxon>Eukaryota</taxon>
        <taxon>Fungi</taxon>
        <taxon>Fungi incertae sedis</taxon>
        <taxon>Mucoromycota</taxon>
        <taxon>Glomeromycotina</taxon>
        <taxon>Glomeromycetes</taxon>
        <taxon>Glomerales</taxon>
        <taxon>Glomeraceae</taxon>
        <taxon>Rhizophagus</taxon>
    </lineage>
</organism>
<dbReference type="OrthoDB" id="2420713at2759"/>
<dbReference type="VEuPathDB" id="FungiDB:RhiirFUN_020208"/>
<reference evidence="2 3" key="1">
    <citation type="submission" date="2017-10" db="EMBL/GenBank/DDBJ databases">
        <title>Extensive intraspecific genome diversity in a model arbuscular mycorrhizal fungus.</title>
        <authorList>
            <person name="Chen E.C.H."/>
            <person name="Morin E."/>
            <person name="Baudet D."/>
            <person name="Noel J."/>
            <person name="Ndikumana S."/>
            <person name="Charron P."/>
            <person name="St-Onge C."/>
            <person name="Giorgi J."/>
            <person name="Grigoriev I.V."/>
            <person name="Roux C."/>
            <person name="Martin F.M."/>
            <person name="Corradi N."/>
        </authorList>
    </citation>
    <scope>NUCLEOTIDE SEQUENCE [LARGE SCALE GENOMIC DNA]</scope>
    <source>
        <strain evidence="2 3">A1</strain>
    </source>
</reference>
<evidence type="ECO:0000256" key="1">
    <source>
        <dbReference type="SAM" id="MobiDB-lite"/>
    </source>
</evidence>